<name>A0A6A5TWB5_9PLEO</name>
<evidence type="ECO:0000313" key="2">
    <source>
        <dbReference type="Proteomes" id="UP000800035"/>
    </source>
</evidence>
<dbReference type="Proteomes" id="UP000800035">
    <property type="component" value="Unassembled WGS sequence"/>
</dbReference>
<reference evidence="1" key="1">
    <citation type="journal article" date="2020" name="Stud. Mycol.">
        <title>101 Dothideomycetes genomes: a test case for predicting lifestyles and emergence of pathogens.</title>
        <authorList>
            <person name="Haridas S."/>
            <person name="Albert R."/>
            <person name="Binder M."/>
            <person name="Bloem J."/>
            <person name="Labutti K."/>
            <person name="Salamov A."/>
            <person name="Andreopoulos B."/>
            <person name="Baker S."/>
            <person name="Barry K."/>
            <person name="Bills G."/>
            <person name="Bluhm B."/>
            <person name="Cannon C."/>
            <person name="Castanera R."/>
            <person name="Culley D."/>
            <person name="Daum C."/>
            <person name="Ezra D."/>
            <person name="Gonzalez J."/>
            <person name="Henrissat B."/>
            <person name="Kuo A."/>
            <person name="Liang C."/>
            <person name="Lipzen A."/>
            <person name="Lutzoni F."/>
            <person name="Magnuson J."/>
            <person name="Mondo S."/>
            <person name="Nolan M."/>
            <person name="Ohm R."/>
            <person name="Pangilinan J."/>
            <person name="Park H.-J."/>
            <person name="Ramirez L."/>
            <person name="Alfaro M."/>
            <person name="Sun H."/>
            <person name="Tritt A."/>
            <person name="Yoshinaga Y."/>
            <person name="Zwiers L.-H."/>
            <person name="Turgeon B."/>
            <person name="Goodwin S."/>
            <person name="Spatafora J."/>
            <person name="Crous P."/>
            <person name="Grigoriev I."/>
        </authorList>
    </citation>
    <scope>NUCLEOTIDE SEQUENCE</scope>
    <source>
        <strain evidence="1">CBS 675.92</strain>
    </source>
</reference>
<gene>
    <name evidence="1" type="ORF">CC80DRAFT_446192</name>
</gene>
<protein>
    <submittedName>
        <fullName evidence="1">Uncharacterized protein</fullName>
    </submittedName>
</protein>
<dbReference type="EMBL" id="ML976992">
    <property type="protein sequence ID" value="KAF1956340.1"/>
    <property type="molecule type" value="Genomic_DNA"/>
</dbReference>
<sequence>MVIIAGASDLKDKPPILTNFLEPGQLKDSWIDRICKEITKVPSNQDTDAGKWHYGVQGTHKKAISLVHDKRYLDLLVTWEPSDKRLLPIFDSKKVELCTKALQSAAENTHSLAYSAFNAKSVKSVKNRHTISIATPSSGNGKGKSKRGRAGDTIAFINIELRDHNKEVGLFNNNGLAPK</sequence>
<proteinExistence type="predicted"/>
<organism evidence="1 2">
    <name type="scientific">Byssothecium circinans</name>
    <dbReference type="NCBI Taxonomy" id="147558"/>
    <lineage>
        <taxon>Eukaryota</taxon>
        <taxon>Fungi</taxon>
        <taxon>Dikarya</taxon>
        <taxon>Ascomycota</taxon>
        <taxon>Pezizomycotina</taxon>
        <taxon>Dothideomycetes</taxon>
        <taxon>Pleosporomycetidae</taxon>
        <taxon>Pleosporales</taxon>
        <taxon>Massarineae</taxon>
        <taxon>Massarinaceae</taxon>
        <taxon>Byssothecium</taxon>
    </lineage>
</organism>
<evidence type="ECO:0000313" key="1">
    <source>
        <dbReference type="EMBL" id="KAF1956340.1"/>
    </source>
</evidence>
<dbReference type="AlphaFoldDB" id="A0A6A5TWB5"/>
<keyword evidence="2" id="KW-1185">Reference proteome</keyword>
<dbReference type="OrthoDB" id="3770318at2759"/>
<accession>A0A6A5TWB5</accession>